<dbReference type="Gene3D" id="2.60.200.40">
    <property type="match status" value="1"/>
</dbReference>
<reference evidence="12" key="1">
    <citation type="submission" date="2020-04" db="EMBL/GenBank/DDBJ databases">
        <title>Deep metagenomics examines the oral microbiome during advanced dental caries in children, revealing novel taxa and co-occurrences with host molecules.</title>
        <authorList>
            <person name="Baker J.L."/>
            <person name="Morton J.T."/>
            <person name="Dinis M."/>
            <person name="Alvarez R."/>
            <person name="Tran N.C."/>
            <person name="Knight R."/>
            <person name="Edlund A."/>
        </authorList>
    </citation>
    <scope>NUCLEOTIDE SEQUENCE</scope>
    <source>
        <strain evidence="12">JCVI_32_bin.50</strain>
    </source>
</reference>
<dbReference type="EMBL" id="JABZTM010000001">
    <property type="protein sequence ID" value="MBF1445793.1"/>
    <property type="molecule type" value="Genomic_DNA"/>
</dbReference>
<evidence type="ECO:0000256" key="1">
    <source>
        <dbReference type="ARBA" id="ARBA00001946"/>
    </source>
</evidence>
<comment type="cofactor">
    <cofactor evidence="1">
        <name>Mg(2+)</name>
        <dbReference type="ChEBI" id="CHEBI:18420"/>
    </cofactor>
</comment>
<dbReference type="GO" id="GO:0046872">
    <property type="term" value="F:metal ion binding"/>
    <property type="evidence" value="ECO:0007669"/>
    <property type="project" value="UniProtKB-KW"/>
</dbReference>
<dbReference type="Pfam" id="PF19279">
    <property type="entry name" value="YegS_C"/>
    <property type="match status" value="1"/>
</dbReference>
<dbReference type="InterPro" id="IPR045540">
    <property type="entry name" value="YegS/DAGK_C"/>
</dbReference>
<keyword evidence="8" id="KW-0460">Magnesium</keyword>
<keyword evidence="11" id="KW-1208">Phospholipid metabolism</keyword>
<comment type="caution">
    <text evidence="12">The sequence shown here is derived from an EMBL/GenBank/DDBJ whole genome shotgun (WGS) entry which is preliminary data.</text>
</comment>
<evidence type="ECO:0000256" key="2">
    <source>
        <dbReference type="ARBA" id="ARBA00022516"/>
    </source>
</evidence>
<keyword evidence="3" id="KW-0808">Transferase</keyword>
<dbReference type="InterPro" id="IPR050187">
    <property type="entry name" value="Lipid_Phosphate_FormReg"/>
</dbReference>
<dbReference type="PANTHER" id="PTHR12358:SF106">
    <property type="entry name" value="LIPID KINASE YEGS"/>
    <property type="match status" value="1"/>
</dbReference>
<evidence type="ECO:0000256" key="6">
    <source>
        <dbReference type="ARBA" id="ARBA00022777"/>
    </source>
</evidence>
<dbReference type="InterPro" id="IPR016064">
    <property type="entry name" value="NAD/diacylglycerol_kinase_sf"/>
</dbReference>
<keyword evidence="5" id="KW-0547">Nucleotide-binding</keyword>
<dbReference type="AlphaFoldDB" id="A0A9D5WU28"/>
<dbReference type="GO" id="GO:0008654">
    <property type="term" value="P:phospholipid biosynthetic process"/>
    <property type="evidence" value="ECO:0007669"/>
    <property type="project" value="UniProtKB-KW"/>
</dbReference>
<keyword evidence="10" id="KW-0594">Phospholipid biosynthesis</keyword>
<proteinExistence type="predicted"/>
<keyword evidence="6 12" id="KW-0418">Kinase</keyword>
<evidence type="ECO:0000313" key="13">
    <source>
        <dbReference type="Proteomes" id="UP000787419"/>
    </source>
</evidence>
<organism evidence="12 13">
    <name type="scientific">Prevotella nigrescens</name>
    <dbReference type="NCBI Taxonomy" id="28133"/>
    <lineage>
        <taxon>Bacteria</taxon>
        <taxon>Pseudomonadati</taxon>
        <taxon>Bacteroidota</taxon>
        <taxon>Bacteroidia</taxon>
        <taxon>Bacteroidales</taxon>
        <taxon>Prevotellaceae</taxon>
        <taxon>Prevotella</taxon>
    </lineage>
</organism>
<dbReference type="Gene3D" id="3.40.50.10330">
    <property type="entry name" value="Probable inorganic polyphosphate/atp-NAD kinase, domain 1"/>
    <property type="match status" value="1"/>
</dbReference>
<evidence type="ECO:0000313" key="12">
    <source>
        <dbReference type="EMBL" id="MBF1445793.1"/>
    </source>
</evidence>
<dbReference type="InterPro" id="IPR001206">
    <property type="entry name" value="Diacylglycerol_kinase_cat_dom"/>
</dbReference>
<dbReference type="InterPro" id="IPR005218">
    <property type="entry name" value="Diacylglycerol/lipid_kinase"/>
</dbReference>
<dbReference type="PANTHER" id="PTHR12358">
    <property type="entry name" value="SPHINGOSINE KINASE"/>
    <property type="match status" value="1"/>
</dbReference>
<dbReference type="SMART" id="SM00046">
    <property type="entry name" value="DAGKc"/>
    <property type="match status" value="1"/>
</dbReference>
<keyword evidence="9" id="KW-0443">Lipid metabolism</keyword>
<keyword evidence="7" id="KW-0067">ATP-binding</keyword>
<dbReference type="GO" id="GO:0005886">
    <property type="term" value="C:plasma membrane"/>
    <property type="evidence" value="ECO:0007669"/>
    <property type="project" value="TreeGrafter"/>
</dbReference>
<dbReference type="RefSeq" id="WP_004366069.1">
    <property type="nucleotide sequence ID" value="NZ_CAJPQZ010000007.1"/>
</dbReference>
<dbReference type="NCBIfam" id="TIGR00147">
    <property type="entry name" value="YegS/Rv2252/BmrU family lipid kinase"/>
    <property type="match status" value="1"/>
</dbReference>
<evidence type="ECO:0000256" key="3">
    <source>
        <dbReference type="ARBA" id="ARBA00022679"/>
    </source>
</evidence>
<dbReference type="Pfam" id="PF00781">
    <property type="entry name" value="DAGK_cat"/>
    <property type="match status" value="1"/>
</dbReference>
<dbReference type="GO" id="GO:0005524">
    <property type="term" value="F:ATP binding"/>
    <property type="evidence" value="ECO:0007669"/>
    <property type="project" value="UniProtKB-KW"/>
</dbReference>
<name>A0A9D5WU28_9BACT</name>
<evidence type="ECO:0000256" key="11">
    <source>
        <dbReference type="ARBA" id="ARBA00023264"/>
    </source>
</evidence>
<protein>
    <submittedName>
        <fullName evidence="12">YegS/Rv2252/BmrU family lipid kinase</fullName>
    </submittedName>
</protein>
<dbReference type="GO" id="GO:0016301">
    <property type="term" value="F:kinase activity"/>
    <property type="evidence" value="ECO:0007669"/>
    <property type="project" value="UniProtKB-KW"/>
</dbReference>
<evidence type="ECO:0000256" key="10">
    <source>
        <dbReference type="ARBA" id="ARBA00023209"/>
    </source>
</evidence>
<dbReference type="InterPro" id="IPR017438">
    <property type="entry name" value="ATP-NAD_kinase_N"/>
</dbReference>
<dbReference type="SUPFAM" id="SSF111331">
    <property type="entry name" value="NAD kinase/diacylglycerol kinase-like"/>
    <property type="match status" value="1"/>
</dbReference>
<evidence type="ECO:0000256" key="7">
    <source>
        <dbReference type="ARBA" id="ARBA00022840"/>
    </source>
</evidence>
<dbReference type="Proteomes" id="UP000787419">
    <property type="component" value="Unassembled WGS sequence"/>
</dbReference>
<keyword evidence="2" id="KW-0444">Lipid biosynthesis</keyword>
<gene>
    <name evidence="12" type="ORF">HXN55_00180</name>
</gene>
<evidence type="ECO:0000256" key="5">
    <source>
        <dbReference type="ARBA" id="ARBA00022741"/>
    </source>
</evidence>
<sequence>MKLKVLFIINPKSGVSKKESLPEIIDNCIDKKLFNYQIVNTEYAGHATKLAQQAVKDNFTIVVAVGGDGTVNEVGKALINTNTAMGIIPAGSGNGLARHLDIPVNVKRSLQILNQACIHDLDYGMINDMPFFCTCGMGFDAFISMKFAEAGKRGVITYVQKVLEEGLKYKPETYHIEDNEGAHNYKAFLISVANASQYGNNAYIAPQASMSDGLLDIIIMEPFNILDAPQVAIEMFNKTLDKNSKIKTFKAKHIHIQRKKEGVIHFDGDPTMAGTDIDIKIIPRGIKVVVNPTDHKYKRKPNMIQTSFSLLFSNIDLIRSNLNRQSRRVQALNKTILRKLNI</sequence>
<keyword evidence="4" id="KW-0479">Metal-binding</keyword>
<evidence type="ECO:0000256" key="9">
    <source>
        <dbReference type="ARBA" id="ARBA00023098"/>
    </source>
</evidence>
<evidence type="ECO:0000256" key="4">
    <source>
        <dbReference type="ARBA" id="ARBA00022723"/>
    </source>
</evidence>
<accession>A0A9D5WU28</accession>
<evidence type="ECO:0000256" key="8">
    <source>
        <dbReference type="ARBA" id="ARBA00022842"/>
    </source>
</evidence>
<dbReference type="PROSITE" id="PS50146">
    <property type="entry name" value="DAGK"/>
    <property type="match status" value="1"/>
</dbReference>